<dbReference type="Gene3D" id="3.30.1150.10">
    <property type="match status" value="1"/>
</dbReference>
<dbReference type="EMBL" id="CZQD01000028">
    <property type="protein sequence ID" value="CUS56546.1"/>
    <property type="molecule type" value="Genomic_DNA"/>
</dbReference>
<evidence type="ECO:0008006" key="2">
    <source>
        <dbReference type="Google" id="ProtNLM"/>
    </source>
</evidence>
<sequence>MNYAPSYRLLTAMMAIMLIPSVLPMHADEDAARFDFGAKLRRQIGSCWKGAENLSQPERVSVVLRFQLTPSGELVDDVTLVSPEADEVSAVAISRATDAILNCAPYNLPKEHYHIWEDVEVTIGPPKNNLVS</sequence>
<proteinExistence type="predicted"/>
<protein>
    <recommendedName>
        <fullName evidence="2">TonB C-terminal domain-containing protein</fullName>
    </recommendedName>
</protein>
<accession>A0A161K1X1</accession>
<reference evidence="1" key="1">
    <citation type="submission" date="2015-10" db="EMBL/GenBank/DDBJ databases">
        <authorList>
            <person name="Gilbert D.G."/>
        </authorList>
    </citation>
    <scope>NUCLEOTIDE SEQUENCE</scope>
</reference>
<name>A0A161K1X1_9ZZZZ</name>
<organism evidence="1">
    <name type="scientific">hydrothermal vent metagenome</name>
    <dbReference type="NCBI Taxonomy" id="652676"/>
    <lineage>
        <taxon>unclassified sequences</taxon>
        <taxon>metagenomes</taxon>
        <taxon>ecological metagenomes</taxon>
    </lineage>
</organism>
<gene>
    <name evidence="1" type="ORF">MGWOODY_Hyp2441</name>
</gene>
<evidence type="ECO:0000313" key="1">
    <source>
        <dbReference type="EMBL" id="CUS56546.1"/>
    </source>
</evidence>
<dbReference type="AlphaFoldDB" id="A0A161K1X1"/>